<evidence type="ECO:0000259" key="2">
    <source>
        <dbReference type="Pfam" id="PF02120"/>
    </source>
</evidence>
<proteinExistence type="predicted"/>
<accession>A0A2T5FYH7</accession>
<reference evidence="3 4" key="1">
    <citation type="submission" date="2017-09" db="EMBL/GenBank/DDBJ databases">
        <title>Sphingomonas panjinensis sp.nov., isolated from oil-contaminated soil.</title>
        <authorList>
            <person name="Wang L."/>
            <person name="Chen L."/>
        </authorList>
    </citation>
    <scope>NUCLEOTIDE SEQUENCE [LARGE SCALE GENOMIC DNA]</scope>
    <source>
        <strain evidence="3 4">FW-11</strain>
    </source>
</reference>
<sequence length="575" mass="59516">MIGGSLPLPSVPTMLPGGDTPAPVPTDDQANIFAALLQSLQPEGQASRAESVTALPDIGGDEKDLAETAAPEVLETPVSPDPNQLPLSIAAAPLLVAAVAPLPATEAREIPIDNAPAGKTIEPLAALPGRTSRPEPAPTLLTDMPAIERQAPAPSPETIPPIAENIGNITPPISHAAQRASIPAPAPSAAPAAFASAPDMAQAAATDPQPGPDHSMQRPADATASADAQRTMRDTLSPDIATTIGKMLPEPAVPNGGELQLPARDRTSAAAPSPIAAMEISPRAQQAEAPGERKPVPLPPAPASAAPRESGLPVSRPTSPIQTASPPAPAYPILAALMESTPAAQTPSPDMAMPRARIGAPMRDTAPLPATQPDPTTPDLITVAPDTPAAIPPQPIPAAPMSPIISDTPNRSDTGLTTDPRPAPADLVLQSQLDLAHDGAWLDGLARDIVHAAARETELRFHLNPEHLGTLKIELQNGADGTAVRLTADTEAARQILADAQPRLIAEARAQGVRISEAHVDLGQQQPGGQQPQFGGQHPQQQHRTREDWQPFNHIRRQAAEAVSESSSDTAERYA</sequence>
<protein>
    <recommendedName>
        <fullName evidence="2">Flagellar hook-length control protein-like C-terminal domain-containing protein</fullName>
    </recommendedName>
</protein>
<evidence type="ECO:0000256" key="1">
    <source>
        <dbReference type="SAM" id="MobiDB-lite"/>
    </source>
</evidence>
<feature type="region of interest" description="Disordered" evidence="1">
    <location>
        <begin position="1"/>
        <end position="27"/>
    </location>
</feature>
<keyword evidence="4" id="KW-1185">Reference proteome</keyword>
<feature type="region of interest" description="Disordered" evidence="1">
    <location>
        <begin position="392"/>
        <end position="415"/>
    </location>
</feature>
<dbReference type="Proteomes" id="UP000244162">
    <property type="component" value="Unassembled WGS sequence"/>
</dbReference>
<feature type="compositionally biased region" description="Low complexity" evidence="1">
    <location>
        <begin position="176"/>
        <end position="208"/>
    </location>
</feature>
<evidence type="ECO:0000313" key="3">
    <source>
        <dbReference type="EMBL" id="PTQ11544.1"/>
    </source>
</evidence>
<feature type="region of interest" description="Disordered" evidence="1">
    <location>
        <begin position="523"/>
        <end position="575"/>
    </location>
</feature>
<evidence type="ECO:0000313" key="4">
    <source>
        <dbReference type="Proteomes" id="UP000244162"/>
    </source>
</evidence>
<feature type="region of interest" description="Disordered" evidence="1">
    <location>
        <begin position="150"/>
        <end position="376"/>
    </location>
</feature>
<comment type="caution">
    <text evidence="3">The sequence shown here is derived from an EMBL/GenBank/DDBJ whole genome shotgun (WGS) entry which is preliminary data.</text>
</comment>
<gene>
    <name evidence="3" type="ORF">CLG96_08910</name>
</gene>
<dbReference type="AlphaFoldDB" id="A0A2T5FYH7"/>
<dbReference type="Pfam" id="PF02120">
    <property type="entry name" value="Flg_hook"/>
    <property type="match status" value="1"/>
</dbReference>
<dbReference type="EMBL" id="NWBU01000007">
    <property type="protein sequence ID" value="PTQ11544.1"/>
    <property type="molecule type" value="Genomic_DNA"/>
</dbReference>
<dbReference type="CDD" id="cd17470">
    <property type="entry name" value="T3SS_Flik_C"/>
    <property type="match status" value="1"/>
</dbReference>
<organism evidence="3 4">
    <name type="scientific">Sphingomonas oleivorans</name>
    <dbReference type="NCBI Taxonomy" id="1735121"/>
    <lineage>
        <taxon>Bacteria</taxon>
        <taxon>Pseudomonadati</taxon>
        <taxon>Pseudomonadota</taxon>
        <taxon>Alphaproteobacteria</taxon>
        <taxon>Sphingomonadales</taxon>
        <taxon>Sphingomonadaceae</taxon>
        <taxon>Sphingomonas</taxon>
    </lineage>
</organism>
<dbReference type="InterPro" id="IPR021136">
    <property type="entry name" value="Flagellar_hook_control-like_C"/>
</dbReference>
<feature type="region of interest" description="Disordered" evidence="1">
    <location>
        <begin position="42"/>
        <end position="63"/>
    </location>
</feature>
<name>A0A2T5FYH7_9SPHN</name>
<feature type="compositionally biased region" description="Low complexity" evidence="1">
    <location>
        <begin position="523"/>
        <end position="542"/>
    </location>
</feature>
<feature type="domain" description="Flagellar hook-length control protein-like C-terminal" evidence="2">
    <location>
        <begin position="448"/>
        <end position="527"/>
    </location>
</feature>
<dbReference type="InterPro" id="IPR038610">
    <property type="entry name" value="FliK-like_C_sf"/>
</dbReference>
<dbReference type="Gene3D" id="3.30.750.140">
    <property type="match status" value="1"/>
</dbReference>